<dbReference type="CDD" id="cd00051">
    <property type="entry name" value="EFh"/>
    <property type="match status" value="1"/>
</dbReference>
<dbReference type="Pfam" id="PF13499">
    <property type="entry name" value="EF-hand_7"/>
    <property type="match status" value="1"/>
</dbReference>
<dbReference type="SMART" id="SM00054">
    <property type="entry name" value="EFh"/>
    <property type="match status" value="2"/>
</dbReference>
<dbReference type="SUPFAM" id="SSF47473">
    <property type="entry name" value="EF-hand"/>
    <property type="match status" value="1"/>
</dbReference>
<keyword evidence="4" id="KW-0812">Transmembrane</keyword>
<dbReference type="InterPro" id="IPR018247">
    <property type="entry name" value="EF_Hand_1_Ca_BS"/>
</dbReference>
<dbReference type="EMBL" id="BAABME010000030">
    <property type="protein sequence ID" value="GAA0138693.1"/>
    <property type="molecule type" value="Genomic_DNA"/>
</dbReference>
<accession>A0AAV3NLP0</accession>
<evidence type="ECO:0000256" key="2">
    <source>
        <dbReference type="ARBA" id="ARBA00022737"/>
    </source>
</evidence>
<proteinExistence type="predicted"/>
<keyword evidence="4" id="KW-0472">Membrane</keyword>
<keyword evidence="4" id="KW-1133">Transmembrane helix</keyword>
<dbReference type="Gene3D" id="1.10.238.10">
    <property type="entry name" value="EF-hand"/>
    <property type="match status" value="1"/>
</dbReference>
<evidence type="ECO:0000256" key="3">
    <source>
        <dbReference type="ARBA" id="ARBA00022837"/>
    </source>
</evidence>
<keyword evidence="1" id="KW-0479">Metal-binding</keyword>
<evidence type="ECO:0000259" key="5">
    <source>
        <dbReference type="PROSITE" id="PS50222"/>
    </source>
</evidence>
<evidence type="ECO:0000256" key="4">
    <source>
        <dbReference type="SAM" id="Phobius"/>
    </source>
</evidence>
<evidence type="ECO:0000313" key="6">
    <source>
        <dbReference type="EMBL" id="GAA0138693.1"/>
    </source>
</evidence>
<feature type="domain" description="EF-hand" evidence="5">
    <location>
        <begin position="134"/>
        <end position="169"/>
    </location>
</feature>
<gene>
    <name evidence="6" type="ORF">LIER_00388</name>
</gene>
<comment type="caution">
    <text evidence="6">The sequence shown here is derived from an EMBL/GenBank/DDBJ whole genome shotgun (WGS) entry which is preliminary data.</text>
</comment>
<sequence>MKMNINFLHQLPIENLSLNTIPLAILLVGMAEFLIFHGIFDLGKKFYNFFSGSHSEASFGKSKVEISNNSCKYFDINKNRNLGLSQKVQTLIGNEEVEIVLESLGMFSQPEEGGNIQGKLNYDDLFNLFEEDSPSIDEAKECFGVFDENRDGFIDANELQRVLLALGFNEGSELENCKRMIRVHDENDDDKIDFNEFLGCMGTIEC</sequence>
<dbReference type="InterPro" id="IPR011992">
    <property type="entry name" value="EF-hand-dom_pair"/>
</dbReference>
<dbReference type="GO" id="GO:0005509">
    <property type="term" value="F:calcium ion binding"/>
    <property type="evidence" value="ECO:0007669"/>
    <property type="project" value="InterPro"/>
</dbReference>
<reference evidence="6 7" key="1">
    <citation type="submission" date="2024-01" db="EMBL/GenBank/DDBJ databases">
        <title>The complete chloroplast genome sequence of Lithospermum erythrorhizon: insights into the phylogenetic relationship among Boraginaceae species and the maternal lineages of purple gromwells.</title>
        <authorList>
            <person name="Okada T."/>
            <person name="Watanabe K."/>
        </authorList>
    </citation>
    <scope>NUCLEOTIDE SEQUENCE [LARGE SCALE GENOMIC DNA]</scope>
</reference>
<name>A0AAV3NLP0_LITER</name>
<dbReference type="PANTHER" id="PTHR10891">
    <property type="entry name" value="EF-HAND CALCIUM-BINDING DOMAIN CONTAINING PROTEIN"/>
    <property type="match status" value="1"/>
</dbReference>
<keyword evidence="3" id="KW-0106">Calcium</keyword>
<dbReference type="InterPro" id="IPR039647">
    <property type="entry name" value="EF_hand_pair_protein_CML-like"/>
</dbReference>
<dbReference type="AlphaFoldDB" id="A0AAV3NLP0"/>
<feature type="transmembrane region" description="Helical" evidence="4">
    <location>
        <begin position="20"/>
        <end position="40"/>
    </location>
</feature>
<dbReference type="Proteomes" id="UP001454036">
    <property type="component" value="Unassembled WGS sequence"/>
</dbReference>
<keyword evidence="2" id="KW-0677">Repeat</keyword>
<dbReference type="PROSITE" id="PS00018">
    <property type="entry name" value="EF_HAND_1"/>
    <property type="match status" value="2"/>
</dbReference>
<evidence type="ECO:0000313" key="7">
    <source>
        <dbReference type="Proteomes" id="UP001454036"/>
    </source>
</evidence>
<dbReference type="InterPro" id="IPR002048">
    <property type="entry name" value="EF_hand_dom"/>
</dbReference>
<protein>
    <recommendedName>
        <fullName evidence="5">EF-hand domain-containing protein</fullName>
    </recommendedName>
</protein>
<dbReference type="PROSITE" id="PS50222">
    <property type="entry name" value="EF_HAND_2"/>
    <property type="match status" value="2"/>
</dbReference>
<keyword evidence="7" id="KW-1185">Reference proteome</keyword>
<feature type="domain" description="EF-hand" evidence="5">
    <location>
        <begin position="172"/>
        <end position="206"/>
    </location>
</feature>
<organism evidence="6 7">
    <name type="scientific">Lithospermum erythrorhizon</name>
    <name type="common">Purple gromwell</name>
    <name type="synonym">Lithospermum officinale var. erythrorhizon</name>
    <dbReference type="NCBI Taxonomy" id="34254"/>
    <lineage>
        <taxon>Eukaryota</taxon>
        <taxon>Viridiplantae</taxon>
        <taxon>Streptophyta</taxon>
        <taxon>Embryophyta</taxon>
        <taxon>Tracheophyta</taxon>
        <taxon>Spermatophyta</taxon>
        <taxon>Magnoliopsida</taxon>
        <taxon>eudicotyledons</taxon>
        <taxon>Gunneridae</taxon>
        <taxon>Pentapetalae</taxon>
        <taxon>asterids</taxon>
        <taxon>lamiids</taxon>
        <taxon>Boraginales</taxon>
        <taxon>Boraginaceae</taxon>
        <taxon>Boraginoideae</taxon>
        <taxon>Lithospermeae</taxon>
        <taxon>Lithospermum</taxon>
    </lineage>
</organism>
<evidence type="ECO:0000256" key="1">
    <source>
        <dbReference type="ARBA" id="ARBA00022723"/>
    </source>
</evidence>